<keyword evidence="7" id="KW-0238">DNA-binding</keyword>
<feature type="compositionally biased region" description="Acidic residues" evidence="10">
    <location>
        <begin position="107"/>
        <end position="126"/>
    </location>
</feature>
<dbReference type="InterPro" id="IPR027214">
    <property type="entry name" value="Cystatin"/>
</dbReference>
<protein>
    <recommendedName>
        <fullName evidence="11">TF-B3 domain-containing protein</fullName>
    </recommendedName>
</protein>
<dbReference type="GO" id="GO:0006952">
    <property type="term" value="P:defense response"/>
    <property type="evidence" value="ECO:0007669"/>
    <property type="project" value="UniProtKB-KW"/>
</dbReference>
<dbReference type="CDD" id="cd00042">
    <property type="entry name" value="CY"/>
    <property type="match status" value="1"/>
</dbReference>
<dbReference type="Pfam" id="PF16845">
    <property type="entry name" value="SQAPI"/>
    <property type="match status" value="1"/>
</dbReference>
<evidence type="ECO:0000256" key="5">
    <source>
        <dbReference type="ARBA" id="ARBA00022821"/>
    </source>
</evidence>
<dbReference type="PROSITE" id="PS50863">
    <property type="entry name" value="B3"/>
    <property type="match status" value="1"/>
</dbReference>
<dbReference type="Gene3D" id="2.40.330.10">
    <property type="entry name" value="DNA-binding pseudobarrel domain"/>
    <property type="match status" value="1"/>
</dbReference>
<evidence type="ECO:0000256" key="8">
    <source>
        <dbReference type="ARBA" id="ARBA00023163"/>
    </source>
</evidence>
<dbReference type="GO" id="GO:0004869">
    <property type="term" value="F:cysteine-type endopeptidase inhibitor activity"/>
    <property type="evidence" value="ECO:0007669"/>
    <property type="project" value="UniProtKB-KW"/>
</dbReference>
<evidence type="ECO:0000256" key="3">
    <source>
        <dbReference type="ARBA" id="ARBA00022690"/>
    </source>
</evidence>
<gene>
    <name evidence="12" type="ORF">QYE76_069893</name>
</gene>
<evidence type="ECO:0000256" key="1">
    <source>
        <dbReference type="ARBA" id="ARBA00004123"/>
    </source>
</evidence>
<comment type="subcellular location">
    <subcellularLocation>
        <location evidence="1">Nucleus</location>
    </subcellularLocation>
</comment>
<dbReference type="InterPro" id="IPR013103">
    <property type="entry name" value="RVT_2"/>
</dbReference>
<dbReference type="GO" id="GO:0003677">
    <property type="term" value="F:DNA binding"/>
    <property type="evidence" value="ECO:0007669"/>
    <property type="project" value="UniProtKB-KW"/>
</dbReference>
<evidence type="ECO:0000256" key="10">
    <source>
        <dbReference type="SAM" id="MobiDB-lite"/>
    </source>
</evidence>
<dbReference type="Pfam" id="PF02362">
    <property type="entry name" value="B3"/>
    <property type="match status" value="1"/>
</dbReference>
<evidence type="ECO:0000256" key="2">
    <source>
        <dbReference type="ARBA" id="ARBA00007233"/>
    </source>
</evidence>
<evidence type="ECO:0000256" key="4">
    <source>
        <dbReference type="ARBA" id="ARBA00022704"/>
    </source>
</evidence>
<feature type="compositionally biased region" description="Basic residues" evidence="10">
    <location>
        <begin position="399"/>
        <end position="409"/>
    </location>
</feature>
<accession>A0AAD8SIB9</accession>
<evidence type="ECO:0000256" key="7">
    <source>
        <dbReference type="ARBA" id="ARBA00023125"/>
    </source>
</evidence>
<evidence type="ECO:0000313" key="13">
    <source>
        <dbReference type="Proteomes" id="UP001231189"/>
    </source>
</evidence>
<dbReference type="Pfam" id="PF07727">
    <property type="entry name" value="RVT_2"/>
    <property type="match status" value="1"/>
</dbReference>
<dbReference type="PANTHER" id="PTHR47116">
    <property type="entry name" value="PHLOEM FILAMENT PROTEIN"/>
    <property type="match status" value="1"/>
</dbReference>
<sequence>MENYSLLMGAAAVMKMAVEMAAVSMEKPSGGTSPLRRVPEQRSCPRILASRWRRLRRFLVVKSGVDDMNVGTIFESRDATFFEDIFPMRDMHGMSSWESDPIHETPMESDEESDDESSDSDEDDNEAPTRSKRQRTTKSFGNDFIVYLVDDTPTTISEALASPDADYWKEAVQSEMDSILANGTWELTERPYECKPVGCKWVFKKKLRAKGYTQKEGEDFFDTYSPVARLTTIRVLLSLAASHGLLVHQMDVKTAFLNGELDEEIYMEQPDGFVLQVFPIPATACTAVRKSRPPKLRPLRSCTGRRTIRFLGSVSARLLAAVHALLRRFDCFIDRSDYTMGDINNTHGGGAAAVGATFPVTIFGREEGRRQELSVGGGRNVGGAAGASALLLRRDGVRERRRQRRRRRGLPPSSPVSASRRPHRLSASPTKTRETQGGARGEAECLGKMEEETFVFPDKLFDVCCFVGSTLIAVRFLLQRLPDEFAKLLDDHDPCEVTLCEAGGGRRLWDVAVVRDGDGQMYLERGWEQVARAHNLGFGNALVFCYGDDAMLTVKVLDVSMRRRFYQHDDTIKKDGARIWDDTGSGRSSDRSSSAEISIHDAPTLQFTVTLKKCSPLGVRRLQQYLSVPPEPQDACVHEERSKVLLRMPGRKSRPVNLKHSIVFFTIAALICTIASPATASGPLLGGWQQIPDINTTEVQEIAGWAVAEHARQANDGLQLKTVMSGMEQVVAGMNWKLRLDAVNGDGVECIYVAEVSDQSWTNTRTLLFFAPAQSAQGMCGLNRPPNSMAPQIRPRFLGLVASCALLLFTAVQFH</sequence>
<dbReference type="SMART" id="SM00043">
    <property type="entry name" value="CY"/>
    <property type="match status" value="1"/>
</dbReference>
<evidence type="ECO:0000313" key="12">
    <source>
        <dbReference type="EMBL" id="KAK1652088.1"/>
    </source>
</evidence>
<organism evidence="12 13">
    <name type="scientific">Lolium multiflorum</name>
    <name type="common">Italian ryegrass</name>
    <name type="synonym">Lolium perenne subsp. multiflorum</name>
    <dbReference type="NCBI Taxonomy" id="4521"/>
    <lineage>
        <taxon>Eukaryota</taxon>
        <taxon>Viridiplantae</taxon>
        <taxon>Streptophyta</taxon>
        <taxon>Embryophyta</taxon>
        <taxon>Tracheophyta</taxon>
        <taxon>Spermatophyta</taxon>
        <taxon>Magnoliopsida</taxon>
        <taxon>Liliopsida</taxon>
        <taxon>Poales</taxon>
        <taxon>Poaceae</taxon>
        <taxon>BOP clade</taxon>
        <taxon>Pooideae</taxon>
        <taxon>Poodae</taxon>
        <taxon>Poeae</taxon>
        <taxon>Poeae Chloroplast Group 2 (Poeae type)</taxon>
        <taxon>Loliodinae</taxon>
        <taxon>Loliinae</taxon>
        <taxon>Lolium</taxon>
    </lineage>
</organism>
<feature type="domain" description="TF-B3" evidence="11">
    <location>
        <begin position="481"/>
        <end position="560"/>
    </location>
</feature>
<name>A0AAD8SIB9_LOLMU</name>
<evidence type="ECO:0000256" key="6">
    <source>
        <dbReference type="ARBA" id="ARBA00023015"/>
    </source>
</evidence>
<comment type="caution">
    <text evidence="12">The sequence shown here is derived from an EMBL/GenBank/DDBJ whole genome shotgun (WGS) entry which is preliminary data.</text>
</comment>
<feature type="region of interest" description="Disordered" evidence="10">
    <location>
        <begin position="93"/>
        <end position="135"/>
    </location>
</feature>
<keyword evidence="13" id="KW-1185">Reference proteome</keyword>
<reference evidence="12" key="1">
    <citation type="submission" date="2023-07" db="EMBL/GenBank/DDBJ databases">
        <title>A chromosome-level genome assembly of Lolium multiflorum.</title>
        <authorList>
            <person name="Chen Y."/>
            <person name="Copetti D."/>
            <person name="Kolliker R."/>
            <person name="Studer B."/>
        </authorList>
    </citation>
    <scope>NUCLEOTIDE SEQUENCE</scope>
    <source>
        <strain evidence="12">02402/16</strain>
        <tissue evidence="12">Leaf</tissue>
    </source>
</reference>
<keyword evidence="5" id="KW-0611">Plant defense</keyword>
<dbReference type="GO" id="GO:0005634">
    <property type="term" value="C:nucleus"/>
    <property type="evidence" value="ECO:0007669"/>
    <property type="project" value="UniProtKB-SubCell"/>
</dbReference>
<dbReference type="EMBL" id="JAUUTY010000004">
    <property type="protein sequence ID" value="KAK1652088.1"/>
    <property type="molecule type" value="Genomic_DNA"/>
</dbReference>
<comment type="similarity">
    <text evidence="2">Belongs to the cystatin family. Phytocystatin subfamily.</text>
</comment>
<dbReference type="InterPro" id="IPR046350">
    <property type="entry name" value="Cystatin_sf"/>
</dbReference>
<dbReference type="InterPro" id="IPR000010">
    <property type="entry name" value="Cystatin_dom"/>
</dbReference>
<keyword evidence="9" id="KW-0539">Nucleus</keyword>
<dbReference type="InterPro" id="IPR003340">
    <property type="entry name" value="B3_DNA-bd"/>
</dbReference>
<dbReference type="SUPFAM" id="SSF54403">
    <property type="entry name" value="Cystatin/monellin"/>
    <property type="match status" value="1"/>
</dbReference>
<proteinExistence type="inferred from homology"/>
<dbReference type="AlphaFoldDB" id="A0AAD8SIB9"/>
<keyword evidence="6" id="KW-0805">Transcription regulation</keyword>
<keyword evidence="8" id="KW-0804">Transcription</keyword>
<evidence type="ECO:0000256" key="9">
    <source>
        <dbReference type="ARBA" id="ARBA00023242"/>
    </source>
</evidence>
<dbReference type="PROSITE" id="PS00287">
    <property type="entry name" value="CYSTATIN"/>
    <property type="match status" value="1"/>
</dbReference>
<keyword evidence="3" id="KW-0646">Protease inhibitor</keyword>
<dbReference type="SMART" id="SM01019">
    <property type="entry name" value="B3"/>
    <property type="match status" value="1"/>
</dbReference>
<feature type="region of interest" description="Disordered" evidence="10">
    <location>
        <begin position="398"/>
        <end position="442"/>
    </location>
</feature>
<dbReference type="InterPro" id="IPR015300">
    <property type="entry name" value="DNA-bd_pseudobarrel_sf"/>
</dbReference>
<dbReference type="InterPro" id="IPR018073">
    <property type="entry name" value="Prot_inh_cystat_CS"/>
</dbReference>
<evidence type="ECO:0000259" key="11">
    <source>
        <dbReference type="PROSITE" id="PS50863"/>
    </source>
</evidence>
<dbReference type="CDD" id="cd10017">
    <property type="entry name" value="B3_DNA"/>
    <property type="match status" value="1"/>
</dbReference>
<dbReference type="Gene3D" id="3.10.450.10">
    <property type="match status" value="1"/>
</dbReference>
<keyword evidence="4" id="KW-0789">Thiol protease inhibitor</keyword>
<dbReference type="Proteomes" id="UP001231189">
    <property type="component" value="Unassembled WGS sequence"/>
</dbReference>
<dbReference type="SUPFAM" id="SSF101936">
    <property type="entry name" value="DNA-binding pseudobarrel domain"/>
    <property type="match status" value="1"/>
</dbReference>